<evidence type="ECO:0000313" key="1">
    <source>
        <dbReference type="EMBL" id="GAA4342577.1"/>
    </source>
</evidence>
<organism evidence="1 2">
    <name type="scientific">Flaviaesturariibacter amylovorans</name>
    <dbReference type="NCBI Taxonomy" id="1084520"/>
    <lineage>
        <taxon>Bacteria</taxon>
        <taxon>Pseudomonadati</taxon>
        <taxon>Bacteroidota</taxon>
        <taxon>Chitinophagia</taxon>
        <taxon>Chitinophagales</taxon>
        <taxon>Chitinophagaceae</taxon>
        <taxon>Flaviaestuariibacter</taxon>
    </lineage>
</organism>
<dbReference type="EMBL" id="BAABGY010000016">
    <property type="protein sequence ID" value="GAA4342577.1"/>
    <property type="molecule type" value="Genomic_DNA"/>
</dbReference>
<gene>
    <name evidence="1" type="ORF">GCM10023184_42160</name>
</gene>
<sequence length="79" mass="9089">MLLNPEGMSINGHFVSWSGIRDTAILRMKVGKNKSDYLVTWLRDERYLLTDLGCFVRFRVGGIRGELAAYIEYFRAKAT</sequence>
<protein>
    <submittedName>
        <fullName evidence="1">Uncharacterized protein</fullName>
    </submittedName>
</protein>
<name>A0ABP8HQ81_9BACT</name>
<reference evidence="2" key="1">
    <citation type="journal article" date="2019" name="Int. J. Syst. Evol. Microbiol.">
        <title>The Global Catalogue of Microorganisms (GCM) 10K type strain sequencing project: providing services to taxonomists for standard genome sequencing and annotation.</title>
        <authorList>
            <consortium name="The Broad Institute Genomics Platform"/>
            <consortium name="The Broad Institute Genome Sequencing Center for Infectious Disease"/>
            <person name="Wu L."/>
            <person name="Ma J."/>
        </authorList>
    </citation>
    <scope>NUCLEOTIDE SEQUENCE [LARGE SCALE GENOMIC DNA]</scope>
    <source>
        <strain evidence="2">JCM 17919</strain>
    </source>
</reference>
<evidence type="ECO:0000313" key="2">
    <source>
        <dbReference type="Proteomes" id="UP001501725"/>
    </source>
</evidence>
<dbReference type="Proteomes" id="UP001501725">
    <property type="component" value="Unassembled WGS sequence"/>
</dbReference>
<comment type="caution">
    <text evidence="1">The sequence shown here is derived from an EMBL/GenBank/DDBJ whole genome shotgun (WGS) entry which is preliminary data.</text>
</comment>
<proteinExistence type="predicted"/>
<keyword evidence="2" id="KW-1185">Reference proteome</keyword>
<accession>A0ABP8HQ81</accession>